<keyword evidence="1 4" id="KW-0808">Transferase</keyword>
<evidence type="ECO:0000256" key="1">
    <source>
        <dbReference type="ARBA" id="ARBA00022679"/>
    </source>
</evidence>
<organism evidence="4">
    <name type="scientific">Alloyangia sp. H15</name>
    <dbReference type="NCBI Taxonomy" id="3029062"/>
    <lineage>
        <taxon>Bacteria</taxon>
        <taxon>Pseudomonadati</taxon>
        <taxon>Pseudomonadota</taxon>
        <taxon>Alphaproteobacteria</taxon>
        <taxon>Rhodobacterales</taxon>
        <taxon>Roseobacteraceae</taxon>
        <taxon>Alloyangia</taxon>
    </lineage>
</organism>
<dbReference type="EMBL" id="CP123384">
    <property type="protein sequence ID" value="XCC93453.1"/>
    <property type="molecule type" value="Genomic_DNA"/>
</dbReference>
<dbReference type="InterPro" id="IPR000182">
    <property type="entry name" value="GNAT_dom"/>
</dbReference>
<sequence>MPDRSAVTIRAATRADVPGLSVMLQELVAAGKRTRPADEDFVLATYVAHPDGISCFVAEAGDGQLLGLQALSLAGAVNPYGTPEGWGIIGTHVSPDAARRGVGKGLFAATRAAAQAAGLPAIEAYIGAANAEGLGYYDAMGFRTWRTPEGVVCKRHDLPA</sequence>
<dbReference type="Pfam" id="PF00583">
    <property type="entry name" value="Acetyltransf_1"/>
    <property type="match status" value="1"/>
</dbReference>
<dbReference type="SUPFAM" id="SSF55729">
    <property type="entry name" value="Acyl-CoA N-acyltransferases (Nat)"/>
    <property type="match status" value="1"/>
</dbReference>
<gene>
    <name evidence="4" type="ORF">PVT71_13345</name>
</gene>
<accession>A0AAU8AG32</accession>
<dbReference type="EC" id="2.3.1.-" evidence="4"/>
<evidence type="ECO:0000259" key="3">
    <source>
        <dbReference type="PROSITE" id="PS51186"/>
    </source>
</evidence>
<reference evidence="4" key="1">
    <citation type="submission" date="2023-02" db="EMBL/GenBank/DDBJ databases">
        <title>Description and genomic characterization of Salipiger bruguierae sp. nov., isolated from the sediment of mangrove plant Bruguiera sexangula.</title>
        <authorList>
            <person name="Long M."/>
        </authorList>
    </citation>
    <scope>NUCLEOTIDE SEQUENCE</scope>
    <source>
        <strain evidence="4">H15</strain>
    </source>
</reference>
<feature type="domain" description="N-acetyltransferase" evidence="3">
    <location>
        <begin position="7"/>
        <end position="159"/>
    </location>
</feature>
<proteinExistence type="predicted"/>
<evidence type="ECO:0000313" key="4">
    <source>
        <dbReference type="EMBL" id="XCC93453.1"/>
    </source>
</evidence>
<dbReference type="RefSeq" id="WP_353472274.1">
    <property type="nucleotide sequence ID" value="NZ_CP123384.1"/>
</dbReference>
<dbReference type="PANTHER" id="PTHR43877">
    <property type="entry name" value="AMINOALKYLPHOSPHONATE N-ACETYLTRANSFERASE-RELATED-RELATED"/>
    <property type="match status" value="1"/>
</dbReference>
<dbReference type="GO" id="GO:0016747">
    <property type="term" value="F:acyltransferase activity, transferring groups other than amino-acyl groups"/>
    <property type="evidence" value="ECO:0007669"/>
    <property type="project" value="InterPro"/>
</dbReference>
<dbReference type="InterPro" id="IPR050832">
    <property type="entry name" value="Bact_Acetyltransf"/>
</dbReference>
<dbReference type="InterPro" id="IPR016181">
    <property type="entry name" value="Acyl_CoA_acyltransferase"/>
</dbReference>
<evidence type="ECO:0000256" key="2">
    <source>
        <dbReference type="ARBA" id="ARBA00023315"/>
    </source>
</evidence>
<dbReference type="Gene3D" id="3.40.630.30">
    <property type="match status" value="1"/>
</dbReference>
<dbReference type="PANTHER" id="PTHR43877:SF1">
    <property type="entry name" value="ACETYLTRANSFERASE"/>
    <property type="match status" value="1"/>
</dbReference>
<dbReference type="PROSITE" id="PS51186">
    <property type="entry name" value="GNAT"/>
    <property type="match status" value="1"/>
</dbReference>
<dbReference type="AlphaFoldDB" id="A0AAU8AG32"/>
<keyword evidence="2 4" id="KW-0012">Acyltransferase</keyword>
<name>A0AAU8AG32_9RHOB</name>
<protein>
    <submittedName>
        <fullName evidence="4">GNAT family N-acetyltransferase</fullName>
        <ecNumber evidence="4">2.3.1.-</ecNumber>
    </submittedName>
</protein>